<dbReference type="CDD" id="cd09233">
    <property type="entry name" value="ACE1-Sec16-like"/>
    <property type="match status" value="1"/>
</dbReference>
<evidence type="ECO:0000259" key="7">
    <source>
        <dbReference type="Pfam" id="PF12931"/>
    </source>
</evidence>
<feature type="compositionally biased region" description="Basic and acidic residues" evidence="6">
    <location>
        <begin position="897"/>
        <end position="918"/>
    </location>
</feature>
<reference evidence="9 10" key="1">
    <citation type="submission" date="2025-04" db="UniProtKB">
        <authorList>
            <consortium name="RefSeq"/>
        </authorList>
    </citation>
    <scope>IDENTIFICATION</scope>
    <source>
        <tissue evidence="9 10">Entire body</tissue>
    </source>
</reference>
<dbReference type="InterPro" id="IPR024298">
    <property type="entry name" value="Sec16_Sec23-bd"/>
</dbReference>
<keyword evidence="8" id="KW-1185">Reference proteome</keyword>
<feature type="region of interest" description="Disordered" evidence="6">
    <location>
        <begin position="1898"/>
        <end position="1931"/>
    </location>
</feature>
<feature type="compositionally biased region" description="Polar residues" evidence="6">
    <location>
        <begin position="283"/>
        <end position="297"/>
    </location>
</feature>
<evidence type="ECO:0000313" key="10">
    <source>
        <dbReference type="RefSeq" id="XP_018332200.1"/>
    </source>
</evidence>
<dbReference type="KEGG" id="apln:108741774"/>
<feature type="compositionally biased region" description="Basic and acidic residues" evidence="6">
    <location>
        <begin position="824"/>
        <end position="874"/>
    </location>
</feature>
<feature type="region of interest" description="Disordered" evidence="6">
    <location>
        <begin position="374"/>
        <end position="414"/>
    </location>
</feature>
<feature type="domain" description="Sec16 Sec23-binding" evidence="7">
    <location>
        <begin position="1232"/>
        <end position="1467"/>
    </location>
</feature>
<feature type="region of interest" description="Disordered" evidence="6">
    <location>
        <begin position="283"/>
        <end position="357"/>
    </location>
</feature>
<feature type="region of interest" description="Disordered" evidence="6">
    <location>
        <begin position="979"/>
        <end position="999"/>
    </location>
</feature>
<comment type="subcellular location">
    <subcellularLocation>
        <location evidence="1">Endoplasmic reticulum</location>
    </subcellularLocation>
</comment>
<feature type="compositionally biased region" description="Low complexity" evidence="6">
    <location>
        <begin position="26"/>
        <end position="45"/>
    </location>
</feature>
<dbReference type="GO" id="GO:0012507">
    <property type="term" value="C:ER to Golgi transport vesicle membrane"/>
    <property type="evidence" value="ECO:0007669"/>
    <property type="project" value="TreeGrafter"/>
</dbReference>
<dbReference type="PANTHER" id="PTHR13402">
    <property type="entry name" value="RGPR-RELATED"/>
    <property type="match status" value="1"/>
</dbReference>
<feature type="compositionally biased region" description="Low complexity" evidence="6">
    <location>
        <begin position="298"/>
        <end position="316"/>
    </location>
</feature>
<feature type="compositionally biased region" description="Pro residues" evidence="6">
    <location>
        <begin position="390"/>
        <end position="402"/>
    </location>
</feature>
<keyword evidence="5" id="KW-0931">ER-Golgi transport</keyword>
<feature type="region of interest" description="Disordered" evidence="6">
    <location>
        <begin position="240"/>
        <end position="266"/>
    </location>
</feature>
<dbReference type="PANTHER" id="PTHR13402:SF6">
    <property type="entry name" value="SECRETORY 16, ISOFORM I"/>
    <property type="match status" value="1"/>
</dbReference>
<evidence type="ECO:0000256" key="6">
    <source>
        <dbReference type="SAM" id="MobiDB-lite"/>
    </source>
</evidence>
<evidence type="ECO:0000256" key="2">
    <source>
        <dbReference type="ARBA" id="ARBA00005927"/>
    </source>
</evidence>
<evidence type="ECO:0000256" key="4">
    <source>
        <dbReference type="ARBA" id="ARBA00022824"/>
    </source>
</evidence>
<feature type="compositionally biased region" description="Polar residues" evidence="6">
    <location>
        <begin position="632"/>
        <end position="645"/>
    </location>
</feature>
<feature type="compositionally biased region" description="Basic and acidic residues" evidence="6">
    <location>
        <begin position="616"/>
        <end position="630"/>
    </location>
</feature>
<feature type="compositionally biased region" description="Basic and acidic residues" evidence="6">
    <location>
        <begin position="735"/>
        <end position="780"/>
    </location>
</feature>
<accession>A0A1W4XIJ8</accession>
<feature type="compositionally biased region" description="Polar residues" evidence="6">
    <location>
        <begin position="1919"/>
        <end position="1931"/>
    </location>
</feature>
<dbReference type="OrthoDB" id="8918678at2759"/>
<dbReference type="Pfam" id="PF12931">
    <property type="entry name" value="TPR_Sec16"/>
    <property type="match status" value="1"/>
</dbReference>
<organism evidence="8 10">
    <name type="scientific">Agrilus planipennis</name>
    <name type="common">Emerald ash borer</name>
    <name type="synonym">Agrilus marcopoli</name>
    <dbReference type="NCBI Taxonomy" id="224129"/>
    <lineage>
        <taxon>Eukaryota</taxon>
        <taxon>Metazoa</taxon>
        <taxon>Ecdysozoa</taxon>
        <taxon>Arthropoda</taxon>
        <taxon>Hexapoda</taxon>
        <taxon>Insecta</taxon>
        <taxon>Pterygota</taxon>
        <taxon>Neoptera</taxon>
        <taxon>Endopterygota</taxon>
        <taxon>Coleoptera</taxon>
        <taxon>Polyphaga</taxon>
        <taxon>Elateriformia</taxon>
        <taxon>Buprestoidea</taxon>
        <taxon>Buprestidae</taxon>
        <taxon>Agrilinae</taxon>
        <taxon>Agrilus</taxon>
    </lineage>
</organism>
<name>A0A1W4XIJ8_AGRPL</name>
<dbReference type="GO" id="GO:0070973">
    <property type="term" value="P:protein localization to endoplasmic reticulum exit site"/>
    <property type="evidence" value="ECO:0007669"/>
    <property type="project" value="TreeGrafter"/>
</dbReference>
<keyword evidence="3" id="KW-0813">Transport</keyword>
<dbReference type="GO" id="GO:0016192">
    <property type="term" value="P:vesicle-mediated transport"/>
    <property type="evidence" value="ECO:0007669"/>
    <property type="project" value="UniProtKB-KW"/>
</dbReference>
<dbReference type="RefSeq" id="XP_018332192.1">
    <property type="nucleotide sequence ID" value="XM_018476690.2"/>
</dbReference>
<evidence type="ECO:0000256" key="1">
    <source>
        <dbReference type="ARBA" id="ARBA00004240"/>
    </source>
</evidence>
<feature type="region of interest" description="Disordered" evidence="6">
    <location>
        <begin position="1637"/>
        <end position="1656"/>
    </location>
</feature>
<feature type="region of interest" description="Disordered" evidence="6">
    <location>
        <begin position="542"/>
        <end position="940"/>
    </location>
</feature>
<dbReference type="Proteomes" id="UP000192223">
    <property type="component" value="Unplaced"/>
</dbReference>
<feature type="region of interest" description="Disordered" evidence="6">
    <location>
        <begin position="1"/>
        <end position="94"/>
    </location>
</feature>
<sequence length="1962" mass="224135">MSWIKKRGPNVPNQSAVPSVPMYNPNQHSSAQNQWQQQNFQPASSNNWYTQNSNDPNGFPQPYNNSQQPQQYWQQYGQTHQQDQQEPQQPQQPYQNYNHYQFQNSAPQQQYSYGNYGQPMPNLQQVQHQPQQSSEMDSWNSWNWGEENNSNIQAGYVQNNTNPVQEVASANIAKNFVNDETWNWSLEDSSSTSSLLKQEGTEKGSVVNENTYGAQSVQSNDHLREDLFPKVGSTAAKHNQNLKSGSLDSENQNSQIVPGSASVEHKSAIKKVNKPEMLPAQWSTESQISQDSSENIQTSDSNSRILSRSSTTSESSLPLQDLGNVNNEKVNSFETNLDRSRKISDATLTNEPPSRNLRNAEMLQHENVENVSHLKSYTTPPPSVKSQTATPPPPMKNPPPLMPSQSDDSQNPYKRTVGVSHRAINKYMIETQSQPQQSMAFPPQTTFPLSVNLETLPDNSEQPDSYPLQSTQLIRKVSATKTPLPNCPDNNEIAPINDRNQYLETGQLSNSEVMVDNNDVLPPPGLQRMVLGQMEFNEQNIRQEGRGDSQLEEPPPGLSRMVLGQNVNSDNSKNKLPKVNNEIGEPPVGFHRMIPGESSSPENSKWNKNTAKRSISRRENPFPEPERDIFLSENSQNQPTQTRSATIGADTPPVPPNPSLDSENNDVAPKDNNDTENVSNDSRKSSKVPKNTPENIRRASIDGQPEDEEIAVITSSVRDLTVGGNVVESGPSKGAAERPPRKSSVHETSDSDSKREEVSSKGRDHRDKNRDRDKNRRYKDNEEEYDRGKEKGKRYSPSPDRYRDKKYDRRKYRDRRYDEESDYYSDKEHRDKRRDQRDKYDDYKKYSSLKKEKYKEKQRRDPREGTGRDSKRSEYYYGRYEDDYEEAPRSRPSSRSDSMHESYRERTHGRDRHRERDRDRHRRPRDHRDPYMQMQGYPYDPYSPYYQQLQYQYYENLRRTNPQAYAELYRKYYQQTGTQQTYGEEERASVHSGRSSANDELAKDRYTRQSFYSQASYPHVGDYYREGHSISGHYGHSDIRMYDRTDSSLNLEETVTASQRLTPAKFTTSHIKASISSGIFVKILPHYPLDGQLATVEIGGFKDYLQYDDEFRELSEFPGPLVKGVTHKKTIIEYCETKIRNALTNDDVNDIDSYILMWELMILLLRQNGMVVGTDIAELLMKNRKIDTSRRPSIASNSSSVVMERTESLNNLNSEASSGAGLKEEVITNKFREYLLYGSGKEALEWAMKHGLWGHALFLASKLDKRTYASVMTRFANGLPMNDPLQTLYQLLSGKVPAAVTCVADEKWGDWRPHLAMILSNTTQRPDLDRKAITTLADTLFNRGNLYAAHFCYLMAQVGFGRYGSDSAKIVLLGSNQTRSFAQFATNEAIHLTEIYEYACSLNDSNFVMPEFQVYKYLIATRMSDRGLLEKSLAYLERVATTILQNPVEYQPSLVASVCHLADRLKYCEPVVVEDPDADVVDYTSTRADNTWLKNLKSVEDNYKVGLLSNQSVPYQAEHQVNQYVESQDVYQQQQQVHQQQSQQQYQYGVSFDSWQQQPIPEQPQAVHDIQHQQVETQDGYGTQQYGDQQQYWQSHQQQWPEAIVDQQPNSLNQFNQQHQDDHQQQVQTNLWSNAQSEPCEEVKNDRDKVSTSCSSSSTVSLVASSSSALRKRLTSPVSTGTVGSSAPIHINNKYSLLRDTKKQSAKSESNIETSESMCLPKKHQPFKIRSAEEFRFDSSSFEESSDGEAKFCRGSGEKSYLIRNKHETKILSTRNESKATKYSTFDLKVNERRGKMVKYKSLDEPINKNLVKYCEIDSKVVISAQDFDSTFRLTKFQRKPKQDIITCTVDSWAKRNKKGMFSNIKSSIFKHTSSPTEKTNSIFKPLVFGGTYPIDVPVPDESGDRNTPGTPASRESIESPQDGNLKISNISKNGNHKMVINELPVVREYGKAQTFDIDMPI</sequence>
<feature type="compositionally biased region" description="Polar residues" evidence="6">
    <location>
        <begin position="240"/>
        <end position="257"/>
    </location>
</feature>
<feature type="compositionally biased region" description="Polar residues" evidence="6">
    <location>
        <begin position="346"/>
        <end position="357"/>
    </location>
</feature>
<feature type="compositionally biased region" description="Polar residues" evidence="6">
    <location>
        <begin position="323"/>
        <end position="335"/>
    </location>
</feature>
<feature type="compositionally biased region" description="Basic and acidic residues" evidence="6">
    <location>
        <begin position="1641"/>
        <end position="1650"/>
    </location>
</feature>
<gene>
    <name evidence="9 10" type="primary">LOC108741774</name>
</gene>
<dbReference type="STRING" id="224129.A0A1W4XIJ8"/>
<dbReference type="GO" id="GO:0070971">
    <property type="term" value="C:endoplasmic reticulum exit site"/>
    <property type="evidence" value="ECO:0007669"/>
    <property type="project" value="TreeGrafter"/>
</dbReference>
<feature type="compositionally biased region" description="Polar residues" evidence="6">
    <location>
        <begin position="46"/>
        <end position="56"/>
    </location>
</feature>
<dbReference type="RefSeq" id="XP_018332200.1">
    <property type="nucleotide sequence ID" value="XM_018476698.2"/>
</dbReference>
<evidence type="ECO:0000313" key="8">
    <source>
        <dbReference type="Proteomes" id="UP000192223"/>
    </source>
</evidence>
<dbReference type="GeneID" id="108741774"/>
<proteinExistence type="inferred from homology"/>
<feature type="compositionally biased region" description="Low complexity" evidence="6">
    <location>
        <begin position="60"/>
        <end position="94"/>
    </location>
</feature>
<protein>
    <submittedName>
        <fullName evidence="9 10">Uncharacterized protein LOC108741774 isoform X1</fullName>
    </submittedName>
</protein>
<feature type="compositionally biased region" description="Polar residues" evidence="6">
    <location>
        <begin position="404"/>
        <end position="413"/>
    </location>
</feature>
<evidence type="ECO:0000256" key="3">
    <source>
        <dbReference type="ARBA" id="ARBA00022448"/>
    </source>
</evidence>
<evidence type="ECO:0000256" key="5">
    <source>
        <dbReference type="ARBA" id="ARBA00022892"/>
    </source>
</evidence>
<dbReference type="GO" id="GO:0007030">
    <property type="term" value="P:Golgi organization"/>
    <property type="evidence" value="ECO:0007669"/>
    <property type="project" value="TreeGrafter"/>
</dbReference>
<feature type="compositionally biased region" description="Polar residues" evidence="6">
    <location>
        <begin position="597"/>
        <end position="609"/>
    </location>
</feature>
<feature type="compositionally biased region" description="Polar residues" evidence="6">
    <location>
        <begin position="374"/>
        <end position="389"/>
    </location>
</feature>
<dbReference type="Gene3D" id="1.25.40.1030">
    <property type="match status" value="1"/>
</dbReference>
<keyword evidence="4" id="KW-0256">Endoplasmic reticulum</keyword>
<evidence type="ECO:0000313" key="9">
    <source>
        <dbReference type="RefSeq" id="XP_018332192.1"/>
    </source>
</evidence>
<comment type="similarity">
    <text evidence="2">Belongs to the SEC16 family.</text>
</comment>